<dbReference type="EMBL" id="MIGC01003337">
    <property type="protein sequence ID" value="PHJ19604.1"/>
    <property type="molecule type" value="Genomic_DNA"/>
</dbReference>
<reference evidence="1 2" key="1">
    <citation type="journal article" date="2017" name="Int. J. Parasitol.">
        <title>The genome of the protozoan parasite Cystoisospora suis and a reverse vaccinology approach to identify vaccine candidates.</title>
        <authorList>
            <person name="Palmieri N."/>
            <person name="Shrestha A."/>
            <person name="Ruttkowski B."/>
            <person name="Beck T."/>
            <person name="Vogl C."/>
            <person name="Tomley F."/>
            <person name="Blake D.P."/>
            <person name="Joachim A."/>
        </authorList>
    </citation>
    <scope>NUCLEOTIDE SEQUENCE [LARGE SCALE GENOMIC DNA]</scope>
    <source>
        <strain evidence="1 2">Wien I</strain>
    </source>
</reference>
<proteinExistence type="predicted"/>
<dbReference type="AlphaFoldDB" id="A0A2C6KTN6"/>
<organism evidence="1 2">
    <name type="scientific">Cystoisospora suis</name>
    <dbReference type="NCBI Taxonomy" id="483139"/>
    <lineage>
        <taxon>Eukaryota</taxon>
        <taxon>Sar</taxon>
        <taxon>Alveolata</taxon>
        <taxon>Apicomplexa</taxon>
        <taxon>Conoidasida</taxon>
        <taxon>Coccidia</taxon>
        <taxon>Eucoccidiorida</taxon>
        <taxon>Eimeriorina</taxon>
        <taxon>Sarcocystidae</taxon>
        <taxon>Cystoisospora</taxon>
    </lineage>
</organism>
<evidence type="ECO:0000313" key="2">
    <source>
        <dbReference type="Proteomes" id="UP000221165"/>
    </source>
</evidence>
<gene>
    <name evidence="1" type="ORF">CSUI_006565</name>
</gene>
<protein>
    <submittedName>
        <fullName evidence="1">Uncharacterized protein</fullName>
    </submittedName>
</protein>
<comment type="caution">
    <text evidence="1">The sequence shown here is derived from an EMBL/GenBank/DDBJ whole genome shotgun (WGS) entry which is preliminary data.</text>
</comment>
<name>A0A2C6KTN6_9APIC</name>
<keyword evidence="2" id="KW-1185">Reference proteome</keyword>
<dbReference type="VEuPathDB" id="ToxoDB:CSUI_006565"/>
<dbReference type="RefSeq" id="XP_067921302.1">
    <property type="nucleotide sequence ID" value="XM_068066721.1"/>
</dbReference>
<accession>A0A2C6KTN6</accession>
<sequence length="79" mass="9353">MLTRRVWSLMGAKYVLPMTRSWSGRLPLLMWRKSHRKRFQCRQVRETVLCRARSHFHRTAGNIGSGFNWNIGSGYLRTS</sequence>
<dbReference type="GeneID" id="94429932"/>
<dbReference type="Proteomes" id="UP000221165">
    <property type="component" value="Unassembled WGS sequence"/>
</dbReference>
<evidence type="ECO:0000313" key="1">
    <source>
        <dbReference type="EMBL" id="PHJ19604.1"/>
    </source>
</evidence>